<feature type="domain" description="Glycosyltransferase subfamily 4-like N-terminal" evidence="2">
    <location>
        <begin position="3"/>
        <end position="148"/>
    </location>
</feature>
<dbReference type="GO" id="GO:0016757">
    <property type="term" value="F:glycosyltransferase activity"/>
    <property type="evidence" value="ECO:0007669"/>
    <property type="project" value="UniProtKB-KW"/>
</dbReference>
<dbReference type="AlphaFoldDB" id="A0A517QFZ2"/>
<accession>A0A517QFZ2</accession>
<proteinExistence type="predicted"/>
<dbReference type="Gene3D" id="3.40.50.2000">
    <property type="entry name" value="Glycogen Phosphorylase B"/>
    <property type="match status" value="2"/>
</dbReference>
<dbReference type="Pfam" id="PF13439">
    <property type="entry name" value="Glyco_transf_4"/>
    <property type="match status" value="1"/>
</dbReference>
<feature type="domain" description="Glycosyl transferase family 1" evidence="1">
    <location>
        <begin position="158"/>
        <end position="331"/>
    </location>
</feature>
<keyword evidence="3" id="KW-0808">Transferase</keyword>
<reference evidence="3 4" key="1">
    <citation type="submission" date="2019-03" db="EMBL/GenBank/DDBJ databases">
        <title>Deep-cultivation of Planctomycetes and their phenomic and genomic characterization uncovers novel biology.</title>
        <authorList>
            <person name="Wiegand S."/>
            <person name="Jogler M."/>
            <person name="Boedeker C."/>
            <person name="Pinto D."/>
            <person name="Vollmers J."/>
            <person name="Rivas-Marin E."/>
            <person name="Kohn T."/>
            <person name="Peeters S.H."/>
            <person name="Heuer A."/>
            <person name="Rast P."/>
            <person name="Oberbeckmann S."/>
            <person name="Bunk B."/>
            <person name="Jeske O."/>
            <person name="Meyerdierks A."/>
            <person name="Storesund J.E."/>
            <person name="Kallscheuer N."/>
            <person name="Luecker S."/>
            <person name="Lage O.M."/>
            <person name="Pohl T."/>
            <person name="Merkel B.J."/>
            <person name="Hornburger P."/>
            <person name="Mueller R.-W."/>
            <person name="Bruemmer F."/>
            <person name="Labrenz M."/>
            <person name="Spormann A.M."/>
            <person name="Op den Camp H."/>
            <person name="Overmann J."/>
            <person name="Amann R."/>
            <person name="Jetten M.S.M."/>
            <person name="Mascher T."/>
            <person name="Medema M.H."/>
            <person name="Devos D.P."/>
            <person name="Kaster A.-K."/>
            <person name="Ovreas L."/>
            <person name="Rohde M."/>
            <person name="Galperin M.Y."/>
            <person name="Jogler C."/>
        </authorList>
    </citation>
    <scope>NUCLEOTIDE SEQUENCE [LARGE SCALE GENOMIC DNA]</scope>
    <source>
        <strain evidence="3 4">Enr10</strain>
    </source>
</reference>
<protein>
    <submittedName>
        <fullName evidence="3">Lipopolysaccharide core biosynthesis protein RfaG</fullName>
        <ecNumber evidence="3">2.4.-.-</ecNumber>
    </submittedName>
</protein>
<dbReference type="EMBL" id="CP037421">
    <property type="protein sequence ID" value="QDT30553.1"/>
    <property type="molecule type" value="Genomic_DNA"/>
</dbReference>
<sequence>MLAMLKQLHGQSIEFTAFCPADSPLHQRLSSLEIPCHPVHFHDTHGQRLSREEVALQLLPVLQANSFDLLHANSLSMSRLTGALADQLPVRCSGHLRDIIKLSRAAIRDLNQNQRLFAVSHATRDFHISQNLDPDTVAVCYNGVDIERFQPRPATGALKQELGLPAESRLCLTIGQIGLRKGQDILAEAASLLAEQGDRETHFVLVGERHSQKQESIDFDRGLNDAFAQLGLKGRLHRLGYRDDIPFLMNEVDLLVHSAKQEPLGRVLLEAIASGLPVVATAVGGTSEIVDPEVSALLVPAGEAAPLAQAIQRLLHDQGLRERLAQAARERALERFTSQQASLNMEAGWLALCE</sequence>
<keyword evidence="4" id="KW-1185">Reference proteome</keyword>
<dbReference type="Pfam" id="PF00534">
    <property type="entry name" value="Glycos_transf_1"/>
    <property type="match status" value="1"/>
</dbReference>
<dbReference type="InterPro" id="IPR001296">
    <property type="entry name" value="Glyco_trans_1"/>
</dbReference>
<keyword evidence="3" id="KW-0328">Glycosyltransferase</keyword>
<dbReference type="PANTHER" id="PTHR12526">
    <property type="entry name" value="GLYCOSYLTRANSFERASE"/>
    <property type="match status" value="1"/>
</dbReference>
<dbReference type="Proteomes" id="UP000315647">
    <property type="component" value="Chromosome"/>
</dbReference>
<name>A0A517QFZ2_9PLAN</name>
<evidence type="ECO:0000313" key="4">
    <source>
        <dbReference type="Proteomes" id="UP000315647"/>
    </source>
</evidence>
<evidence type="ECO:0000259" key="2">
    <source>
        <dbReference type="Pfam" id="PF13439"/>
    </source>
</evidence>
<dbReference type="CDD" id="cd03801">
    <property type="entry name" value="GT4_PimA-like"/>
    <property type="match status" value="1"/>
</dbReference>
<dbReference type="EC" id="2.4.-.-" evidence="3"/>
<dbReference type="SUPFAM" id="SSF53756">
    <property type="entry name" value="UDP-Glycosyltransferase/glycogen phosphorylase"/>
    <property type="match status" value="1"/>
</dbReference>
<evidence type="ECO:0000313" key="3">
    <source>
        <dbReference type="EMBL" id="QDT30553.1"/>
    </source>
</evidence>
<dbReference type="InterPro" id="IPR028098">
    <property type="entry name" value="Glyco_trans_4-like_N"/>
</dbReference>
<organism evidence="3 4">
    <name type="scientific">Gimesia panareensis</name>
    <dbReference type="NCBI Taxonomy" id="2527978"/>
    <lineage>
        <taxon>Bacteria</taxon>
        <taxon>Pseudomonadati</taxon>
        <taxon>Planctomycetota</taxon>
        <taxon>Planctomycetia</taxon>
        <taxon>Planctomycetales</taxon>
        <taxon>Planctomycetaceae</taxon>
        <taxon>Gimesia</taxon>
    </lineage>
</organism>
<gene>
    <name evidence="3" type="primary">rfaG</name>
    <name evidence="3" type="ORF">Enr10x_59210</name>
</gene>
<evidence type="ECO:0000259" key="1">
    <source>
        <dbReference type="Pfam" id="PF00534"/>
    </source>
</evidence>